<accession>A0A9P3H484</accession>
<sequence length="220" mass="22142">MLFKSIAALAAVGLVSAQTANYTHGAAHLKNAVGVEAFFTFDLTAEGMKVDYNATGLNTTYAILPQVGFEYHIHVDAVPASGDCMATGLHLDPLNVGTAKPCDPKNLTTCQVGDLSGKHGNILPTADGVIAPNSYTDSALVYAGPASGSILGRSVVIHNNGTRIACANLIVDGYVAPSASASGSSPSATGSNPPKSTSGAVKLVGSVALSGVIAVMMLAL</sequence>
<name>A0A9P3H484_9FUNG</name>
<dbReference type="GO" id="GO:0046872">
    <property type="term" value="F:metal ion binding"/>
    <property type="evidence" value="ECO:0007669"/>
    <property type="project" value="InterPro"/>
</dbReference>
<feature type="signal peptide" evidence="1">
    <location>
        <begin position="1"/>
        <end position="17"/>
    </location>
</feature>
<dbReference type="EMBL" id="BQFW01000003">
    <property type="protein sequence ID" value="GJJ69796.1"/>
    <property type="molecule type" value="Genomic_DNA"/>
</dbReference>
<proteinExistence type="predicted"/>
<dbReference type="InterPro" id="IPR053257">
    <property type="entry name" value="Cu-only_SOD"/>
</dbReference>
<evidence type="ECO:0000313" key="3">
    <source>
        <dbReference type="EMBL" id="GJJ69796.1"/>
    </source>
</evidence>
<dbReference type="Pfam" id="PF00080">
    <property type="entry name" value="Sod_Cu"/>
    <property type="match status" value="1"/>
</dbReference>
<dbReference type="Gene3D" id="2.60.40.200">
    <property type="entry name" value="Superoxide dismutase, copper/zinc binding domain"/>
    <property type="match status" value="1"/>
</dbReference>
<comment type="caution">
    <text evidence="3">The sequence shown here is derived from an EMBL/GenBank/DDBJ whole genome shotgun (WGS) entry which is preliminary data.</text>
</comment>
<dbReference type="InterPro" id="IPR036423">
    <property type="entry name" value="SOD-like_Cu/Zn_dom_sf"/>
</dbReference>
<dbReference type="SUPFAM" id="SSF49329">
    <property type="entry name" value="Cu,Zn superoxide dismutase-like"/>
    <property type="match status" value="1"/>
</dbReference>
<reference evidence="3" key="1">
    <citation type="submission" date="2021-11" db="EMBL/GenBank/DDBJ databases">
        <authorList>
            <person name="Herlambang A."/>
            <person name="Guo Y."/>
            <person name="Takashima Y."/>
            <person name="Nishizawa T."/>
        </authorList>
    </citation>
    <scope>NUCLEOTIDE SEQUENCE</scope>
    <source>
        <strain evidence="3">E1425</strain>
    </source>
</reference>
<evidence type="ECO:0000259" key="2">
    <source>
        <dbReference type="Pfam" id="PF00080"/>
    </source>
</evidence>
<dbReference type="Proteomes" id="UP000827284">
    <property type="component" value="Unassembled WGS sequence"/>
</dbReference>
<dbReference type="PANTHER" id="PTHR20910">
    <property type="entry name" value="AGAP001623-PA"/>
    <property type="match status" value="1"/>
</dbReference>
<dbReference type="InterPro" id="IPR001424">
    <property type="entry name" value="SOD_Cu_Zn_dom"/>
</dbReference>
<feature type="domain" description="Superoxide dismutase copper/zinc binding" evidence="2">
    <location>
        <begin position="48"/>
        <end position="161"/>
    </location>
</feature>
<dbReference type="PANTHER" id="PTHR20910:SF1">
    <property type="entry name" value="SUPEROXIDE DISMUTASE COPPER_ZINC BINDING DOMAIN-CONTAINING PROTEIN"/>
    <property type="match status" value="1"/>
</dbReference>
<keyword evidence="1" id="KW-0732">Signal</keyword>
<evidence type="ECO:0000256" key="1">
    <source>
        <dbReference type="SAM" id="SignalP"/>
    </source>
</evidence>
<feature type="chain" id="PRO_5040476108" description="Superoxide dismutase copper/zinc binding domain-containing protein" evidence="1">
    <location>
        <begin position="18"/>
        <end position="220"/>
    </location>
</feature>
<reference evidence="3" key="2">
    <citation type="journal article" date="2022" name="Microbiol. Resour. Announc.">
        <title>Whole-Genome Sequence of Entomortierella parvispora E1425, a Mucoromycotan Fungus Associated with Burkholderiaceae-Related Endosymbiotic Bacteria.</title>
        <authorList>
            <person name="Herlambang A."/>
            <person name="Guo Y."/>
            <person name="Takashima Y."/>
            <person name="Narisawa K."/>
            <person name="Ohta H."/>
            <person name="Nishizawa T."/>
        </authorList>
    </citation>
    <scope>NUCLEOTIDE SEQUENCE</scope>
    <source>
        <strain evidence="3">E1425</strain>
    </source>
</reference>
<dbReference type="OrthoDB" id="159229at2759"/>
<keyword evidence="4" id="KW-1185">Reference proteome</keyword>
<organism evidence="3 4">
    <name type="scientific">Entomortierella parvispora</name>
    <dbReference type="NCBI Taxonomy" id="205924"/>
    <lineage>
        <taxon>Eukaryota</taxon>
        <taxon>Fungi</taxon>
        <taxon>Fungi incertae sedis</taxon>
        <taxon>Mucoromycota</taxon>
        <taxon>Mortierellomycotina</taxon>
        <taxon>Mortierellomycetes</taxon>
        <taxon>Mortierellales</taxon>
        <taxon>Mortierellaceae</taxon>
        <taxon>Entomortierella</taxon>
    </lineage>
</organism>
<dbReference type="AlphaFoldDB" id="A0A9P3H484"/>
<gene>
    <name evidence="3" type="ORF">EMPS_02144</name>
</gene>
<protein>
    <recommendedName>
        <fullName evidence="2">Superoxide dismutase copper/zinc binding domain-containing protein</fullName>
    </recommendedName>
</protein>
<evidence type="ECO:0000313" key="4">
    <source>
        <dbReference type="Proteomes" id="UP000827284"/>
    </source>
</evidence>
<dbReference type="GO" id="GO:0006801">
    <property type="term" value="P:superoxide metabolic process"/>
    <property type="evidence" value="ECO:0007669"/>
    <property type="project" value="InterPro"/>
</dbReference>